<sequence length="367" mass="40285">MKHNQLLVASVLTLLATACGSSDSNDSGSETSGKDNTPVVSSFGPYSTGTSADSKFVYFDLDTQTELTLTAEQAAENKEWDIAFKRTGVYLNTHADNTVGMYFTGNNADFFDADGKAIVDSFVSATAETELADYTSVTADAVPADDMFKQDETKNILDGFYDYDPVNHVASASADKYFIVQSDGIFSKFRVSDFVKTDARGLSSVTFTLANQGASDDSFEAESTLTVDAVAACASYSGLYVDFDLKQMVSSTDAWDLYMPCTGNNDQVGYEMHIADDATAIQDFGNNYAAIDTAALRYYYFQPDEYHVKAFDDQVWYQYNLQGGHKLWSQYGVYLIKTASATYKLQITGYYNADLESGNYSFRADAL</sequence>
<feature type="compositionally biased region" description="Low complexity" evidence="1">
    <location>
        <begin position="22"/>
        <end position="31"/>
    </location>
</feature>
<comment type="caution">
    <text evidence="3">The sequence shown here is derived from an EMBL/GenBank/DDBJ whole genome shotgun (WGS) entry which is preliminary data.</text>
</comment>
<dbReference type="PATRIC" id="fig|1328313.3.peg.3669"/>
<dbReference type="eggNOG" id="ENOG502Z9CX">
    <property type="taxonomic scope" value="Bacteria"/>
</dbReference>
<feature type="region of interest" description="Disordered" evidence="1">
    <location>
        <begin position="22"/>
        <end position="45"/>
    </location>
</feature>
<evidence type="ECO:0000256" key="1">
    <source>
        <dbReference type="SAM" id="MobiDB-lite"/>
    </source>
</evidence>
<feature type="compositionally biased region" description="Polar residues" evidence="1">
    <location>
        <begin position="34"/>
        <end position="45"/>
    </location>
</feature>
<name>W7QH67_9ALTE</name>
<evidence type="ECO:0000313" key="3">
    <source>
        <dbReference type="EMBL" id="EWH08307.1"/>
    </source>
</evidence>
<dbReference type="STRING" id="1328313.DS2_17948"/>
<evidence type="ECO:0000256" key="2">
    <source>
        <dbReference type="SAM" id="SignalP"/>
    </source>
</evidence>
<evidence type="ECO:0008006" key="5">
    <source>
        <dbReference type="Google" id="ProtNLM"/>
    </source>
</evidence>
<organism evidence="3 4">
    <name type="scientific">Catenovulum agarivorans DS-2</name>
    <dbReference type="NCBI Taxonomy" id="1328313"/>
    <lineage>
        <taxon>Bacteria</taxon>
        <taxon>Pseudomonadati</taxon>
        <taxon>Pseudomonadota</taxon>
        <taxon>Gammaproteobacteria</taxon>
        <taxon>Alteromonadales</taxon>
        <taxon>Alteromonadaceae</taxon>
        <taxon>Catenovulum</taxon>
    </lineage>
</organism>
<feature type="chain" id="PRO_5004901300" description="Lipoprotein" evidence="2">
    <location>
        <begin position="25"/>
        <end position="367"/>
    </location>
</feature>
<dbReference type="Proteomes" id="UP000019276">
    <property type="component" value="Unassembled WGS sequence"/>
</dbReference>
<dbReference type="CDD" id="cd12105">
    <property type="entry name" value="HmuY"/>
    <property type="match status" value="1"/>
</dbReference>
<gene>
    <name evidence="3" type="ORF">DS2_17948</name>
</gene>
<keyword evidence="2" id="KW-0732">Signal</keyword>
<dbReference type="PROSITE" id="PS51257">
    <property type="entry name" value="PROKAR_LIPOPROTEIN"/>
    <property type="match status" value="1"/>
</dbReference>
<protein>
    <recommendedName>
        <fullName evidence="5">Lipoprotein</fullName>
    </recommendedName>
</protein>
<reference evidence="3 4" key="1">
    <citation type="journal article" date="2014" name="Genome Announc.">
        <title>Draft Genome Sequence of the Agar-Degrading Bacterium Catenovulum sp. Strain DS-2, Isolated from Intestines of Haliotis diversicolor.</title>
        <authorList>
            <person name="Shan D."/>
            <person name="Li X."/>
            <person name="Gu Z."/>
            <person name="Wei G."/>
            <person name="Gao Z."/>
            <person name="Shao Z."/>
        </authorList>
    </citation>
    <scope>NUCLEOTIDE SEQUENCE [LARGE SCALE GENOMIC DNA]</scope>
    <source>
        <strain evidence="3 4">DS-2</strain>
    </source>
</reference>
<dbReference type="Pfam" id="PF14064">
    <property type="entry name" value="HmuY"/>
    <property type="match status" value="1"/>
</dbReference>
<dbReference type="AlphaFoldDB" id="W7QH67"/>
<proteinExistence type="predicted"/>
<dbReference type="RefSeq" id="WP_035016372.1">
    <property type="nucleotide sequence ID" value="NZ_ARZY01000051.1"/>
</dbReference>
<feature type="signal peptide" evidence="2">
    <location>
        <begin position="1"/>
        <end position="24"/>
    </location>
</feature>
<keyword evidence="4" id="KW-1185">Reference proteome</keyword>
<evidence type="ECO:0000313" key="4">
    <source>
        <dbReference type="Proteomes" id="UP000019276"/>
    </source>
</evidence>
<accession>W7QH67</accession>
<dbReference type="EMBL" id="ARZY01000051">
    <property type="protein sequence ID" value="EWH08307.1"/>
    <property type="molecule type" value="Genomic_DNA"/>
</dbReference>
<dbReference type="InterPro" id="IPR025921">
    <property type="entry name" value="HmuY"/>
</dbReference>
<dbReference type="OrthoDB" id="335087at2"/>